<dbReference type="InterPro" id="IPR012467">
    <property type="entry name" value="DUF1684"/>
</dbReference>
<dbReference type="Proteomes" id="UP000198589">
    <property type="component" value="Unassembled WGS sequence"/>
</dbReference>
<organism evidence="1 2">
    <name type="scientific">Blastococcus tunisiensis</name>
    <dbReference type="NCBI Taxonomy" id="1798228"/>
    <lineage>
        <taxon>Bacteria</taxon>
        <taxon>Bacillati</taxon>
        <taxon>Actinomycetota</taxon>
        <taxon>Actinomycetes</taxon>
        <taxon>Geodermatophilales</taxon>
        <taxon>Geodermatophilaceae</taxon>
        <taxon>Blastococcus</taxon>
    </lineage>
</organism>
<protein>
    <recommendedName>
        <fullName evidence="3">DUF1684 domain-containing protein</fullName>
    </recommendedName>
</protein>
<proteinExistence type="predicted"/>
<sequence>MTLTLLGWRRQVTALYATARSAADPETGWRTWRDGRDELFATHPDSPLDEAARASFRGLPYAGYDPALRFEATLEPAPPVRLEVPTAADGTVLLDRIGTVGLGDVGRVDVWWLGGYGGGVFLPLRDGTAGESTYGGGRYLLDTVKGADLGGDGARLVVDLNFAYHPSCTYDPRWSCPLAPDGNRVATPVAAGEQLPPGGWYG</sequence>
<dbReference type="EMBL" id="FOND01000002">
    <property type="protein sequence ID" value="SFE11442.1"/>
    <property type="molecule type" value="Genomic_DNA"/>
</dbReference>
<evidence type="ECO:0008006" key="3">
    <source>
        <dbReference type="Google" id="ProtNLM"/>
    </source>
</evidence>
<gene>
    <name evidence="1" type="ORF">SAMN05216574_102189</name>
</gene>
<reference evidence="2" key="1">
    <citation type="submission" date="2016-10" db="EMBL/GenBank/DDBJ databases">
        <authorList>
            <person name="Varghese N."/>
            <person name="Submissions S."/>
        </authorList>
    </citation>
    <scope>NUCLEOTIDE SEQUENCE [LARGE SCALE GENOMIC DNA]</scope>
    <source>
        <strain evidence="2">DSM 46838</strain>
    </source>
</reference>
<keyword evidence="2" id="KW-1185">Reference proteome</keyword>
<dbReference type="AlphaFoldDB" id="A0A1I1XVW8"/>
<dbReference type="PANTHER" id="PTHR41913:SF1">
    <property type="entry name" value="DUF1684 DOMAIN-CONTAINING PROTEIN"/>
    <property type="match status" value="1"/>
</dbReference>
<accession>A0A1I1XVW8</accession>
<dbReference type="PANTHER" id="PTHR41913">
    <property type="entry name" value="DUF1684 DOMAIN-CONTAINING PROTEIN"/>
    <property type="match status" value="1"/>
</dbReference>
<evidence type="ECO:0000313" key="2">
    <source>
        <dbReference type="Proteomes" id="UP000198589"/>
    </source>
</evidence>
<name>A0A1I1XVW8_9ACTN</name>
<dbReference type="RefSeq" id="WP_092195371.1">
    <property type="nucleotide sequence ID" value="NZ_FOND01000002.1"/>
</dbReference>
<dbReference type="STRING" id="1798228.SAMN05216574_102189"/>
<dbReference type="Pfam" id="PF07920">
    <property type="entry name" value="DUF1684"/>
    <property type="match status" value="1"/>
</dbReference>
<dbReference type="OrthoDB" id="5493262at2"/>
<evidence type="ECO:0000313" key="1">
    <source>
        <dbReference type="EMBL" id="SFE11442.1"/>
    </source>
</evidence>